<sequence>HGTLFETRHGLEFLKRTLPCRRFEYQKDPLGYHPLKPGPEGPRLDGWVQKFVSQANAQVFEAEPLIHEDQANDSLTERLRALGYLD</sequence>
<gene>
    <name evidence="1" type="ORF">S01H1_79528</name>
</gene>
<comment type="caution">
    <text evidence="1">The sequence shown here is derived from an EMBL/GenBank/DDBJ whole genome shotgun (WGS) entry which is preliminary data.</text>
</comment>
<accession>X0ZXB7</accession>
<name>X0ZXB7_9ZZZZ</name>
<organism evidence="1">
    <name type="scientific">marine sediment metagenome</name>
    <dbReference type="NCBI Taxonomy" id="412755"/>
    <lineage>
        <taxon>unclassified sequences</taxon>
        <taxon>metagenomes</taxon>
        <taxon>ecological metagenomes</taxon>
    </lineage>
</organism>
<protein>
    <submittedName>
        <fullName evidence="1">Uncharacterized protein</fullName>
    </submittedName>
</protein>
<dbReference type="AlphaFoldDB" id="X0ZXB7"/>
<reference evidence="1" key="1">
    <citation type="journal article" date="2014" name="Front. Microbiol.">
        <title>High frequency of phylogenetically diverse reductive dehalogenase-homologous genes in deep subseafloor sedimentary metagenomes.</title>
        <authorList>
            <person name="Kawai M."/>
            <person name="Futagami T."/>
            <person name="Toyoda A."/>
            <person name="Takaki Y."/>
            <person name="Nishi S."/>
            <person name="Hori S."/>
            <person name="Arai W."/>
            <person name="Tsubouchi T."/>
            <person name="Morono Y."/>
            <person name="Uchiyama I."/>
            <person name="Ito T."/>
            <person name="Fujiyama A."/>
            <person name="Inagaki F."/>
            <person name="Takami H."/>
        </authorList>
    </citation>
    <scope>NUCLEOTIDE SEQUENCE</scope>
    <source>
        <strain evidence="1">Expedition CK06-06</strain>
    </source>
</reference>
<evidence type="ECO:0000313" key="1">
    <source>
        <dbReference type="EMBL" id="GAG52706.1"/>
    </source>
</evidence>
<dbReference type="EMBL" id="BARS01053621">
    <property type="protein sequence ID" value="GAG52706.1"/>
    <property type="molecule type" value="Genomic_DNA"/>
</dbReference>
<proteinExistence type="predicted"/>
<feature type="non-terminal residue" evidence="1">
    <location>
        <position position="1"/>
    </location>
</feature>